<protein>
    <recommendedName>
        <fullName evidence="3">BZIP domain-containing protein</fullName>
    </recommendedName>
</protein>
<dbReference type="VEuPathDB" id="FungiDB:AeMF1_003240"/>
<accession>A0A6G0XFG2</accession>
<keyword evidence="2" id="KW-1185">Reference proteome</keyword>
<dbReference type="EMBL" id="VJMJ01000070">
    <property type="protein sequence ID" value="KAF0738885.1"/>
    <property type="molecule type" value="Genomic_DNA"/>
</dbReference>
<evidence type="ECO:0000313" key="1">
    <source>
        <dbReference type="EMBL" id="KAF0738885.1"/>
    </source>
</evidence>
<comment type="caution">
    <text evidence="1">The sequence shown here is derived from an EMBL/GenBank/DDBJ whole genome shotgun (WGS) entry which is preliminary data.</text>
</comment>
<evidence type="ECO:0008006" key="3">
    <source>
        <dbReference type="Google" id="ProtNLM"/>
    </source>
</evidence>
<gene>
    <name evidence="1" type="ORF">Ae201684_005494</name>
</gene>
<reference evidence="1 2" key="1">
    <citation type="submission" date="2019-07" db="EMBL/GenBank/DDBJ databases">
        <title>Genomics analysis of Aphanomyces spp. identifies a new class of oomycete effector associated with host adaptation.</title>
        <authorList>
            <person name="Gaulin E."/>
        </authorList>
    </citation>
    <scope>NUCLEOTIDE SEQUENCE [LARGE SCALE GENOMIC DNA]</scope>
    <source>
        <strain evidence="1 2">ATCC 201684</strain>
    </source>
</reference>
<dbReference type="AlphaFoldDB" id="A0A6G0XFG2"/>
<organism evidence="1 2">
    <name type="scientific">Aphanomyces euteiches</name>
    <dbReference type="NCBI Taxonomy" id="100861"/>
    <lineage>
        <taxon>Eukaryota</taxon>
        <taxon>Sar</taxon>
        <taxon>Stramenopiles</taxon>
        <taxon>Oomycota</taxon>
        <taxon>Saprolegniomycetes</taxon>
        <taxon>Saprolegniales</taxon>
        <taxon>Verrucalvaceae</taxon>
        <taxon>Aphanomyces</taxon>
    </lineage>
</organism>
<dbReference type="Proteomes" id="UP000481153">
    <property type="component" value="Unassembled WGS sequence"/>
</dbReference>
<sequence>MQECTTTKTTASLSGDAPLTAVEFKICKRRRDCMINQRRYRERKRGKYIRLEQYVSELVEKTHMMEEHASMLRSSLIMRYEQAGAQRCQSISSYLRLFQHGLFYPHEVEFTTQMDIVRGVMSDSLQFNGEIGGPHSLIRHWEAYRSTFPRLDMHASAIEAHGAEHDIVIAYTTLVLVFTRETLIQLFPHALCREDLIQKLVGPELAFKLRLSFSFDDARVAVMEAEVQMIEGLLDALGSWEDSLFLIEGPTGEGGFLTPNGLIVPKSTTADSTLPATDDVKRRIDFILC</sequence>
<name>A0A6G0XFG2_9STRA</name>
<proteinExistence type="predicted"/>
<evidence type="ECO:0000313" key="2">
    <source>
        <dbReference type="Proteomes" id="UP000481153"/>
    </source>
</evidence>